<dbReference type="RefSeq" id="WP_166324057.1">
    <property type="nucleotide sequence ID" value="NZ_CP049916.1"/>
</dbReference>
<dbReference type="EMBL" id="CP049916">
    <property type="protein sequence ID" value="QIO08896.1"/>
    <property type="molecule type" value="Genomic_DNA"/>
</dbReference>
<feature type="transmembrane region" description="Helical" evidence="2">
    <location>
        <begin position="86"/>
        <end position="109"/>
    </location>
</feature>
<dbReference type="Pfam" id="PF05656">
    <property type="entry name" value="DUF805"/>
    <property type="match status" value="1"/>
</dbReference>
<protein>
    <submittedName>
        <fullName evidence="3">DUF805 domain-containing protein</fullName>
    </submittedName>
</protein>
<reference evidence="3 4" key="1">
    <citation type="submission" date="2020-03" db="EMBL/GenBank/DDBJ databases">
        <authorList>
            <person name="Zhu W."/>
        </authorList>
    </citation>
    <scope>NUCLEOTIDE SEQUENCE [LARGE SCALE GENOMIC DNA]</scope>
    <source>
        <strain evidence="3 4">185</strain>
    </source>
</reference>
<dbReference type="KEGG" id="alj:G8D99_07630"/>
<feature type="transmembrane region" description="Helical" evidence="2">
    <location>
        <begin position="121"/>
        <end position="142"/>
    </location>
</feature>
<feature type="compositionally biased region" description="Polar residues" evidence="1">
    <location>
        <begin position="230"/>
        <end position="243"/>
    </location>
</feature>
<gene>
    <name evidence="3" type="ORF">G8D99_07630</name>
</gene>
<accession>A0A6G8S3V5</accession>
<dbReference type="PANTHER" id="PTHR34980">
    <property type="entry name" value="INNER MEMBRANE PROTEIN-RELATED-RELATED"/>
    <property type="match status" value="1"/>
</dbReference>
<feature type="compositionally biased region" description="Acidic residues" evidence="1">
    <location>
        <begin position="261"/>
        <end position="280"/>
    </location>
</feature>
<dbReference type="PANTHER" id="PTHR34980:SF3">
    <property type="entry name" value="BLR8105 PROTEIN"/>
    <property type="match status" value="1"/>
</dbReference>
<keyword evidence="2" id="KW-1133">Transmembrane helix</keyword>
<keyword evidence="2" id="KW-0812">Transmembrane</keyword>
<name>A0A6G8S3V5_9GAMM</name>
<proteinExistence type="predicted"/>
<feature type="transmembrane region" description="Helical" evidence="2">
    <location>
        <begin position="164"/>
        <end position="187"/>
    </location>
</feature>
<dbReference type="InterPro" id="IPR008523">
    <property type="entry name" value="DUF805"/>
</dbReference>
<feature type="region of interest" description="Disordered" evidence="1">
    <location>
        <begin position="198"/>
        <end position="280"/>
    </location>
</feature>
<organism evidence="3 4">
    <name type="scientific">Acinetobacter lanii</name>
    <dbReference type="NCBI Taxonomy" id="2715163"/>
    <lineage>
        <taxon>Bacteria</taxon>
        <taxon>Pseudomonadati</taxon>
        <taxon>Pseudomonadota</taxon>
        <taxon>Gammaproteobacteria</taxon>
        <taxon>Moraxellales</taxon>
        <taxon>Moraxellaceae</taxon>
        <taxon>Acinetobacter</taxon>
    </lineage>
</organism>
<evidence type="ECO:0000313" key="3">
    <source>
        <dbReference type="EMBL" id="QIO08896.1"/>
    </source>
</evidence>
<evidence type="ECO:0000313" key="4">
    <source>
        <dbReference type="Proteomes" id="UP000501939"/>
    </source>
</evidence>
<dbReference type="AlphaFoldDB" id="A0A6G8S3V5"/>
<feature type="transmembrane region" description="Helical" evidence="2">
    <location>
        <begin position="43"/>
        <end position="70"/>
    </location>
</feature>
<evidence type="ECO:0000256" key="2">
    <source>
        <dbReference type="SAM" id="Phobius"/>
    </source>
</evidence>
<keyword evidence="4" id="KW-1185">Reference proteome</keyword>
<keyword evidence="2" id="KW-0472">Membrane</keyword>
<dbReference type="Proteomes" id="UP000501939">
    <property type="component" value="Chromosome"/>
</dbReference>
<dbReference type="GO" id="GO:0005886">
    <property type="term" value="C:plasma membrane"/>
    <property type="evidence" value="ECO:0007669"/>
    <property type="project" value="TreeGrafter"/>
</dbReference>
<sequence>MTTPLDSHPIPVEPIHSTELTERNQPSKDSPLSPHGRFTRMSYLAWLFITGMVYSCALFIAFGCAVYAIATSGIDFFDFQPLTSTFSGWCATLIAIVSVLIYGYVTICISIRRLHDLNRSGWLVLLVFVPIIGVLFMLYLYFTKGDLGANRYGDYRPTEQTEKALGIIFAIIFGVYTIATLALSLALPNLLSEQLSSSHEESTELMDQESTKQVEVDQVPQHVDEPITREQPQQIESSVSTGVDDSIDTVLDDAERTQDQTDPDPMTEQDSTEAVEAPEQ</sequence>
<evidence type="ECO:0000256" key="1">
    <source>
        <dbReference type="SAM" id="MobiDB-lite"/>
    </source>
</evidence>
<feature type="region of interest" description="Disordered" evidence="1">
    <location>
        <begin position="1"/>
        <end position="33"/>
    </location>
</feature>